<keyword evidence="2" id="KW-0507">mRNA processing</keyword>
<evidence type="ECO:0000256" key="2">
    <source>
        <dbReference type="ARBA" id="ARBA00022664"/>
    </source>
</evidence>
<keyword evidence="4" id="KW-0508">mRNA splicing</keyword>
<feature type="compositionally biased region" description="Acidic residues" evidence="7">
    <location>
        <begin position="156"/>
        <end position="166"/>
    </location>
</feature>
<comment type="subcellular location">
    <subcellularLocation>
        <location evidence="1">Nucleus</location>
    </subcellularLocation>
</comment>
<feature type="compositionally biased region" description="Acidic residues" evidence="7">
    <location>
        <begin position="120"/>
        <end position="131"/>
    </location>
</feature>
<evidence type="ECO:0000256" key="6">
    <source>
        <dbReference type="ARBA" id="ARBA00038019"/>
    </source>
</evidence>
<evidence type="ECO:0000256" key="3">
    <source>
        <dbReference type="ARBA" id="ARBA00022737"/>
    </source>
</evidence>
<proteinExistence type="inferred from homology"/>
<feature type="compositionally biased region" description="Basic and acidic residues" evidence="7">
    <location>
        <begin position="777"/>
        <end position="803"/>
    </location>
</feature>
<dbReference type="GO" id="GO:0030627">
    <property type="term" value="F:pre-mRNA 5'-splice site binding"/>
    <property type="evidence" value="ECO:0007669"/>
    <property type="project" value="TreeGrafter"/>
</dbReference>
<evidence type="ECO:0000256" key="5">
    <source>
        <dbReference type="ARBA" id="ARBA00023242"/>
    </source>
</evidence>
<dbReference type="GO" id="GO:0071004">
    <property type="term" value="C:U2-type prespliceosome"/>
    <property type="evidence" value="ECO:0007669"/>
    <property type="project" value="TreeGrafter"/>
</dbReference>
<feature type="compositionally biased region" description="Basic residues" evidence="7">
    <location>
        <begin position="204"/>
        <end position="214"/>
    </location>
</feature>
<keyword evidence="5" id="KW-0539">Nucleus</keyword>
<evidence type="ECO:0000256" key="7">
    <source>
        <dbReference type="SAM" id="MobiDB-lite"/>
    </source>
</evidence>
<comment type="similarity">
    <text evidence="6">Belongs to the PRP39 family.</text>
</comment>
<dbReference type="SMART" id="SM00386">
    <property type="entry name" value="HAT"/>
    <property type="match status" value="8"/>
</dbReference>
<dbReference type="Pfam" id="PF23240">
    <property type="entry name" value="HAT_PRP39_N"/>
    <property type="match status" value="1"/>
</dbReference>
<dbReference type="PANTHER" id="PTHR17204">
    <property type="entry name" value="PRE-MRNA PROCESSING PROTEIN PRP39-RELATED"/>
    <property type="match status" value="1"/>
</dbReference>
<sequence length="890" mass="102806">MSSATEDNVDSDESQTKLDDSNSQQDEDEKSAEITQIDDSSEDEVEEVEDVEESKDQENEVDEEKVEEQEDVIEDNEDQEMANDVEQSPPQAESSREQSPEKESEEPTEVSKEGKASTEPDTEMVSEDEFPAEGVKQLDTEAVSDEELQELPNNELETEAVSDDELPPVKKKRKHRRHSGSEDDHSSSEKKKKRRRRASEEKKSSRRSRSRGKEKKHEKSSKSSSKSRGSRDSSPRRKSPKSSKSQSNAKSKVLPELEKYWKAVRDDPSDFTGWTYLLQYVDQENDVDAAREAYDSFLRIYPYCYGYWRKYADYEKHKGDKSKCEEVFARGLKAIPLSVDLWLHYLNFCKSTMKDNESLLREQFERAIDRCGLEFRSDRLWDFYIKWENDLKNHQNVFAIYDRLLKTPVLGYKTHFENFEDFVRSYQPNRILSVDEFLELRAEAVQKIKEKGISADPSAAPPPGDDPSEEEPSPARVDEETTIMRDKIISIRKRIFKSTAAEVGKRWKFEDGIKRPYFHVKPLEKAQLNSWRDYLDFEISTGDMHRTVILFERCLIACALYEEFWLKYIRYLESSGENDALVRNVYQRACLIHHSKKPYLALEWASFEETKGNIEGARKVLNHIEKQVPNMLLIFIRRINLERRVKNLEGAAKLYEYYLKNNARNKMIYSSLSAKYARFCQLVIHDIEKGIDVLKKAIEKYPDELKLYIALLDLYMVKGKTVHECLAVFNKILERDGIDTDTKIKFAQRKIEFLEDIGDDITAANNAHQEYSALLKQLKEPNKNHSSRDEKSSDDLRKSKGEGHSGSQNHPPSTNSNSPGYSGPGGYNSSYQGSGQGYNSGQYSQSSYNPPSGNQYGPPDQNSSNYQNWNYSQSNYNNSNQSWGGYNYCS</sequence>
<dbReference type="GO" id="GO:0000243">
    <property type="term" value="C:commitment complex"/>
    <property type="evidence" value="ECO:0007669"/>
    <property type="project" value="TreeGrafter"/>
</dbReference>
<feature type="region of interest" description="Disordered" evidence="7">
    <location>
        <begin position="777"/>
        <end position="877"/>
    </location>
</feature>
<gene>
    <name evidence="9" type="primary">PRPF39_1</name>
    <name evidence="8" type="synonym">PRPF39_0</name>
    <name evidence="8" type="ORF">CM83_44265</name>
    <name evidence="9" type="ORF">CM83_44267</name>
</gene>
<evidence type="ECO:0000256" key="1">
    <source>
        <dbReference type="ARBA" id="ARBA00004123"/>
    </source>
</evidence>
<dbReference type="PANTHER" id="PTHR17204:SF5">
    <property type="entry name" value="PRE-MRNA-PROCESSING FACTOR 39"/>
    <property type="match status" value="1"/>
</dbReference>
<dbReference type="GO" id="GO:0000395">
    <property type="term" value="P:mRNA 5'-splice site recognition"/>
    <property type="evidence" value="ECO:0007669"/>
    <property type="project" value="TreeGrafter"/>
</dbReference>
<dbReference type="EMBL" id="GBHO01010041">
    <property type="protein sequence ID" value="JAG33563.1"/>
    <property type="molecule type" value="Transcribed_RNA"/>
</dbReference>
<dbReference type="EMBL" id="GBHO01010042">
    <property type="protein sequence ID" value="JAG33562.1"/>
    <property type="molecule type" value="Transcribed_RNA"/>
</dbReference>
<name>A0A0A9YR41_LYGHE</name>
<dbReference type="InterPro" id="IPR011990">
    <property type="entry name" value="TPR-like_helical_dom_sf"/>
</dbReference>
<dbReference type="SUPFAM" id="SSF48452">
    <property type="entry name" value="TPR-like"/>
    <property type="match status" value="2"/>
</dbReference>
<organism evidence="9">
    <name type="scientific">Lygus hesperus</name>
    <name type="common">Western plant bug</name>
    <dbReference type="NCBI Taxonomy" id="30085"/>
    <lineage>
        <taxon>Eukaryota</taxon>
        <taxon>Metazoa</taxon>
        <taxon>Ecdysozoa</taxon>
        <taxon>Arthropoda</taxon>
        <taxon>Hexapoda</taxon>
        <taxon>Insecta</taxon>
        <taxon>Pterygota</taxon>
        <taxon>Neoptera</taxon>
        <taxon>Paraneoptera</taxon>
        <taxon>Hemiptera</taxon>
        <taxon>Heteroptera</taxon>
        <taxon>Panheteroptera</taxon>
        <taxon>Cimicomorpha</taxon>
        <taxon>Miridae</taxon>
        <taxon>Mirini</taxon>
        <taxon>Lygus</taxon>
    </lineage>
</organism>
<feature type="compositionally biased region" description="Basic and acidic residues" evidence="7">
    <location>
        <begin position="109"/>
        <end position="118"/>
    </location>
</feature>
<feature type="region of interest" description="Disordered" evidence="7">
    <location>
        <begin position="1"/>
        <end position="251"/>
    </location>
</feature>
<evidence type="ECO:0000256" key="4">
    <source>
        <dbReference type="ARBA" id="ARBA00023187"/>
    </source>
</evidence>
<accession>A0A0A9YR41</accession>
<feature type="region of interest" description="Disordered" evidence="7">
    <location>
        <begin position="451"/>
        <end position="479"/>
    </location>
</feature>
<reference evidence="9" key="2">
    <citation type="submission" date="2014-07" db="EMBL/GenBank/DDBJ databases">
        <authorList>
            <person name="Hull J."/>
        </authorList>
    </citation>
    <scope>NUCLEOTIDE SEQUENCE</scope>
</reference>
<evidence type="ECO:0000313" key="8">
    <source>
        <dbReference type="EMBL" id="JAG33562.1"/>
    </source>
</evidence>
<dbReference type="InterPro" id="IPR059164">
    <property type="entry name" value="HAT_PRP39_C"/>
</dbReference>
<feature type="compositionally biased region" description="Basic and acidic residues" evidence="7">
    <location>
        <begin position="179"/>
        <end position="189"/>
    </location>
</feature>
<dbReference type="Gene3D" id="1.25.40.10">
    <property type="entry name" value="Tetratricopeptide repeat domain"/>
    <property type="match status" value="2"/>
</dbReference>
<feature type="compositionally biased region" description="Low complexity" evidence="7">
    <location>
        <begin position="811"/>
        <end position="877"/>
    </location>
</feature>
<evidence type="ECO:0000313" key="9">
    <source>
        <dbReference type="EMBL" id="JAG33563.1"/>
    </source>
</evidence>
<feature type="compositionally biased region" description="Basic residues" evidence="7">
    <location>
        <begin position="169"/>
        <end position="178"/>
    </location>
</feature>
<reference evidence="9" key="1">
    <citation type="journal article" date="2014" name="PLoS ONE">
        <title>Transcriptome-Based Identification of ABC Transporters in the Western Tarnished Plant Bug Lygus hesperus.</title>
        <authorList>
            <person name="Hull J.J."/>
            <person name="Chaney K."/>
            <person name="Geib S.M."/>
            <person name="Fabrick J.A."/>
            <person name="Brent C.S."/>
            <person name="Walsh D."/>
            <person name="Lavine L.C."/>
        </authorList>
    </citation>
    <scope>NUCLEOTIDE SEQUENCE</scope>
</reference>
<dbReference type="FunFam" id="1.25.40.10:FF:000091">
    <property type="entry name" value="Pre-mRNA-processing factor 39"/>
    <property type="match status" value="1"/>
</dbReference>
<protein>
    <submittedName>
        <fullName evidence="9">Pre-mRNA-processing factor 39</fullName>
    </submittedName>
</protein>
<dbReference type="GO" id="GO:0005685">
    <property type="term" value="C:U1 snRNP"/>
    <property type="evidence" value="ECO:0007669"/>
    <property type="project" value="TreeGrafter"/>
</dbReference>
<dbReference type="InterPro" id="IPR003107">
    <property type="entry name" value="HAT"/>
</dbReference>
<dbReference type="AlphaFoldDB" id="A0A0A9YR41"/>
<keyword evidence="3" id="KW-0677">Repeat</keyword>
<feature type="compositionally biased region" description="Acidic residues" evidence="7">
    <location>
        <begin position="39"/>
        <end position="83"/>
    </location>
</feature>
<dbReference type="Pfam" id="PF23241">
    <property type="entry name" value="HAT_PRP39_C"/>
    <property type="match status" value="1"/>
</dbReference>
<feature type="compositionally biased region" description="Low complexity" evidence="7">
    <location>
        <begin position="242"/>
        <end position="251"/>
    </location>
</feature>